<organism evidence="1 2">
    <name type="scientific">Gimesia maris</name>
    <dbReference type="NCBI Taxonomy" id="122"/>
    <lineage>
        <taxon>Bacteria</taxon>
        <taxon>Pseudomonadati</taxon>
        <taxon>Planctomycetota</taxon>
        <taxon>Planctomycetia</taxon>
        <taxon>Planctomycetales</taxon>
        <taxon>Planctomycetaceae</taxon>
        <taxon>Gimesia</taxon>
    </lineage>
</organism>
<reference evidence="1 2" key="1">
    <citation type="journal article" date="2018" name="Nat. Biotechnol.">
        <title>A standardized bacterial taxonomy based on genome phylogeny substantially revises the tree of life.</title>
        <authorList>
            <person name="Parks D.H."/>
            <person name="Chuvochina M."/>
            <person name="Waite D.W."/>
            <person name="Rinke C."/>
            <person name="Skarshewski A."/>
            <person name="Chaumeil P.A."/>
            <person name="Hugenholtz P."/>
        </authorList>
    </citation>
    <scope>NUCLEOTIDE SEQUENCE [LARGE SCALE GENOMIC DNA]</scope>
    <source>
        <strain evidence="1">UBA9375</strain>
    </source>
</reference>
<dbReference type="AlphaFoldDB" id="A0A3D3R0V3"/>
<evidence type="ECO:0000313" key="1">
    <source>
        <dbReference type="EMBL" id="HCO22369.1"/>
    </source>
</evidence>
<name>A0A3D3R0V3_9PLAN</name>
<protein>
    <submittedName>
        <fullName evidence="1">Uncharacterized protein</fullName>
    </submittedName>
</protein>
<dbReference type="Proteomes" id="UP000263642">
    <property type="component" value="Unassembled WGS sequence"/>
</dbReference>
<comment type="caution">
    <text evidence="1">The sequence shown here is derived from an EMBL/GenBank/DDBJ whole genome shotgun (WGS) entry which is preliminary data.</text>
</comment>
<evidence type="ECO:0000313" key="2">
    <source>
        <dbReference type="Proteomes" id="UP000263642"/>
    </source>
</evidence>
<proteinExistence type="predicted"/>
<sequence length="152" mass="17992">MDELSEWQECQIDPSRGMEVPAVHDNYVTALSIDLEQGTLILNTLYQEMNQREEQTDLRFFGVLAHHFNDIMAPSILFDVEYNTFQTLLNEWEWLFLKRKKHGWPLRSYETIPELENVLKERDLKAYRVRGICGLDGFVIAEKVEYRTQAIH</sequence>
<accession>A0A3D3R0V3</accession>
<dbReference type="EMBL" id="DQAY01000028">
    <property type="protein sequence ID" value="HCO22369.1"/>
    <property type="molecule type" value="Genomic_DNA"/>
</dbReference>
<gene>
    <name evidence="1" type="ORF">DIT97_04640</name>
</gene>